<dbReference type="InterPro" id="IPR036775">
    <property type="entry name" value="DNA_pol_Y-fam_lit_finger_sf"/>
</dbReference>
<dbReference type="PANTHER" id="PTHR35369:SF2">
    <property type="entry name" value="BLR3025 PROTEIN"/>
    <property type="match status" value="1"/>
</dbReference>
<reference evidence="5 6" key="1">
    <citation type="submission" date="2022-10" db="EMBL/GenBank/DDBJ databases">
        <authorList>
            <person name="Xie J."/>
            <person name="Shen N."/>
        </authorList>
    </citation>
    <scope>NUCLEOTIDE SEQUENCE [LARGE SCALE GENOMIC DNA]</scope>
    <source>
        <strain evidence="5 6">DSM 41681</strain>
    </source>
</reference>
<dbReference type="PANTHER" id="PTHR35369">
    <property type="entry name" value="BLR3025 PROTEIN-RELATED"/>
    <property type="match status" value="1"/>
</dbReference>
<dbReference type="InterPro" id="IPR050356">
    <property type="entry name" value="SulA_CellDiv_inhibitor"/>
</dbReference>
<dbReference type="Gene3D" id="3.30.70.270">
    <property type="match status" value="1"/>
</dbReference>
<dbReference type="Pfam" id="PF11799">
    <property type="entry name" value="IMS_C"/>
    <property type="match status" value="1"/>
</dbReference>
<keyword evidence="2" id="KW-0227">DNA damage</keyword>
<dbReference type="InterPro" id="IPR043502">
    <property type="entry name" value="DNA/RNA_pol_sf"/>
</dbReference>
<evidence type="ECO:0000256" key="1">
    <source>
        <dbReference type="ARBA" id="ARBA00010945"/>
    </source>
</evidence>
<evidence type="ECO:0000256" key="2">
    <source>
        <dbReference type="ARBA" id="ARBA00022763"/>
    </source>
</evidence>
<comment type="caution">
    <text evidence="5">The sequence shown here is derived from an EMBL/GenBank/DDBJ whole genome shotgun (WGS) entry which is preliminary data.</text>
</comment>
<keyword evidence="6" id="KW-1185">Reference proteome</keyword>
<feature type="domain" description="UmuC" evidence="4">
    <location>
        <begin position="25"/>
        <end position="128"/>
    </location>
</feature>
<sequence>MARTDGVASVMHVRVPAGLAEPAYREVLEVLAEISPVVQALPPGAAVVELRGALRYFGVPAARLCERARVRSLARLSVDLRIGLAPTWALAATASARTPEHGGLITVEPDQVGDFLAPLPVDALHGIGPVQANALTDYGIHSVGMLAALPPATIQRVLGGRAGRMAADRARGIDPRPVTPRSLPMSAAVRHRFERQEMDGATVRARLLDLVVRLAATLRSREQVARGLTLQLDFAAGARWTKTLRLPESSAHDEDLRAAAYRLMDRAGLQRGRLAGLLVRAEDLVAAGASAEQITFDHSREMRLRAEQAVDRANQRFGHGSVGPAALLHKAA</sequence>
<dbReference type="SUPFAM" id="SSF100879">
    <property type="entry name" value="Lesion bypass DNA polymerase (Y-family), little finger domain"/>
    <property type="match status" value="1"/>
</dbReference>
<dbReference type="Gene3D" id="3.30.1490.100">
    <property type="entry name" value="DNA polymerase, Y-family, little finger domain"/>
    <property type="match status" value="1"/>
</dbReference>
<comment type="similarity">
    <text evidence="1">Belongs to the DNA polymerase type-Y family.</text>
</comment>
<organism evidence="5 6">
    <name type="scientific">Streptomyces kunmingensis</name>
    <dbReference type="NCBI Taxonomy" id="68225"/>
    <lineage>
        <taxon>Bacteria</taxon>
        <taxon>Bacillati</taxon>
        <taxon>Actinomycetota</taxon>
        <taxon>Actinomycetes</taxon>
        <taxon>Kitasatosporales</taxon>
        <taxon>Streptomycetaceae</taxon>
        <taxon>Streptomyces</taxon>
    </lineage>
</organism>
<dbReference type="SUPFAM" id="SSF56672">
    <property type="entry name" value="DNA/RNA polymerases"/>
    <property type="match status" value="1"/>
</dbReference>
<dbReference type="PROSITE" id="PS50173">
    <property type="entry name" value="UMUC"/>
    <property type="match status" value="1"/>
</dbReference>
<accession>A0ABU6CL98</accession>
<dbReference type="EMBL" id="JAOZYB010000320">
    <property type="protein sequence ID" value="MEB3964986.1"/>
    <property type="molecule type" value="Genomic_DNA"/>
</dbReference>
<evidence type="ECO:0000256" key="3">
    <source>
        <dbReference type="ARBA" id="ARBA00025589"/>
    </source>
</evidence>
<evidence type="ECO:0000313" key="6">
    <source>
        <dbReference type="Proteomes" id="UP001352223"/>
    </source>
</evidence>
<evidence type="ECO:0000259" key="4">
    <source>
        <dbReference type="PROSITE" id="PS50173"/>
    </source>
</evidence>
<name>A0ABU6CL98_9ACTN</name>
<dbReference type="Gene3D" id="1.10.150.20">
    <property type="entry name" value="5' to 3' exonuclease, C-terminal subdomain"/>
    <property type="match status" value="1"/>
</dbReference>
<dbReference type="Proteomes" id="UP001352223">
    <property type="component" value="Unassembled WGS sequence"/>
</dbReference>
<comment type="function">
    <text evidence="3">Poorly processive, error-prone DNA polymerase involved in untargeted mutagenesis. Copies undamaged DNA at stalled replication forks, which arise in vivo from mismatched or misaligned primer ends. These misaligned primers can be extended by PolIV. Exhibits no 3'-5' exonuclease (proofreading) activity. May be involved in translesional synthesis, in conjunction with the beta clamp from PolIII.</text>
</comment>
<gene>
    <name evidence="5" type="ORF">OKJ48_32870</name>
</gene>
<evidence type="ECO:0000313" key="5">
    <source>
        <dbReference type="EMBL" id="MEB3964986.1"/>
    </source>
</evidence>
<dbReference type="InterPro" id="IPR017961">
    <property type="entry name" value="DNA_pol_Y-fam_little_finger"/>
</dbReference>
<dbReference type="InterPro" id="IPR001126">
    <property type="entry name" value="UmuC"/>
</dbReference>
<proteinExistence type="inferred from homology"/>
<protein>
    <recommendedName>
        <fullName evidence="4">UmuC domain-containing protein</fullName>
    </recommendedName>
</protein>
<dbReference type="InterPro" id="IPR043128">
    <property type="entry name" value="Rev_trsase/Diguanyl_cyclase"/>
</dbReference>
<dbReference type="RefSeq" id="WP_324772838.1">
    <property type="nucleotide sequence ID" value="NZ_BAAATS010000005.1"/>
</dbReference>